<gene>
    <name evidence="1" type="ORF">BR63_05840</name>
</gene>
<organism evidence="1 2">
    <name type="scientific">Thermanaerosceptrum fracticalcis</name>
    <dbReference type="NCBI Taxonomy" id="1712410"/>
    <lineage>
        <taxon>Bacteria</taxon>
        <taxon>Bacillati</taxon>
        <taxon>Bacillota</taxon>
        <taxon>Clostridia</taxon>
        <taxon>Eubacteriales</taxon>
        <taxon>Peptococcaceae</taxon>
        <taxon>Thermanaerosceptrum</taxon>
    </lineage>
</organism>
<accession>A0A7G6E1C6</accession>
<proteinExistence type="predicted"/>
<evidence type="ECO:0000313" key="1">
    <source>
        <dbReference type="EMBL" id="QNB45880.1"/>
    </source>
</evidence>
<evidence type="ECO:0000313" key="2">
    <source>
        <dbReference type="Proteomes" id="UP000515847"/>
    </source>
</evidence>
<dbReference type="EMBL" id="CP045798">
    <property type="protein sequence ID" value="QNB45880.1"/>
    <property type="molecule type" value="Genomic_DNA"/>
</dbReference>
<dbReference type="KEGG" id="tfr:BR63_05840"/>
<keyword evidence="2" id="KW-1185">Reference proteome</keyword>
<dbReference type="AlphaFoldDB" id="A0A7G6E1C6"/>
<dbReference type="Proteomes" id="UP000515847">
    <property type="component" value="Chromosome"/>
</dbReference>
<dbReference type="InterPro" id="IPR047729">
    <property type="entry name" value="Sce7726-like"/>
</dbReference>
<protein>
    <submittedName>
        <fullName evidence="1">Sce7726 family protein</fullName>
    </submittedName>
</protein>
<name>A0A7G6E1C6_THEFR</name>
<reference evidence="1 2" key="1">
    <citation type="journal article" date="2019" name="Front. Microbiol.">
        <title>Thermoanaerosceptrum fracticalcis gen. nov. sp. nov., a Novel Fumarate-Fermenting Microorganism From a Deep Fractured Carbonate Aquifer of the US Great Basin.</title>
        <authorList>
            <person name="Hamilton-Brehm S.D."/>
            <person name="Stewart L.E."/>
            <person name="Zavarin M."/>
            <person name="Caldwell M."/>
            <person name="Lawson P.A."/>
            <person name="Onstott T.C."/>
            <person name="Grzymski J."/>
            <person name="Neveux I."/>
            <person name="Lollar B.S."/>
            <person name="Russell C.E."/>
            <person name="Moser D.P."/>
        </authorList>
    </citation>
    <scope>NUCLEOTIDE SEQUENCE [LARGE SCALE GENOMIC DNA]</scope>
    <source>
        <strain evidence="1 2">DRI-13</strain>
    </source>
</reference>
<sequence>MFKRMEMFMKTRDIDIRMSLHSILSEEFSDDPNTLIIDELGLCQGDARVDVAVINGAIHGYEIKSESDTLERLPNQIDIYNKILDNITIITGQCHIDRILKMTPPWWGVQQAEMSDTKTIILSTIRNGKQNPDIDPHSLVQLLWRDEALELLKVYGAERGFISKPRRDIWNRLVDCVPLEELKFHVRNQLKKRKNWRSV</sequence>
<dbReference type="NCBIfam" id="NF033832">
    <property type="entry name" value="sce7726_fam"/>
    <property type="match status" value="1"/>
</dbReference>